<evidence type="ECO:0000256" key="5">
    <source>
        <dbReference type="ARBA" id="ARBA00022777"/>
    </source>
</evidence>
<dbReference type="InterPro" id="IPR008271">
    <property type="entry name" value="Ser/Thr_kinase_AS"/>
</dbReference>
<dbReference type="FunFam" id="3.30.200.20:FF:000387">
    <property type="entry name" value="Serine/threonine-protein kinase STE11"/>
    <property type="match status" value="1"/>
</dbReference>
<organism evidence="9 10">
    <name type="scientific">Aphanomyces astaci</name>
    <name type="common">Crayfish plague agent</name>
    <dbReference type="NCBI Taxonomy" id="112090"/>
    <lineage>
        <taxon>Eukaryota</taxon>
        <taxon>Sar</taxon>
        <taxon>Stramenopiles</taxon>
        <taxon>Oomycota</taxon>
        <taxon>Saprolegniomycetes</taxon>
        <taxon>Saprolegniales</taxon>
        <taxon>Verrucalvaceae</taxon>
        <taxon>Aphanomyces</taxon>
    </lineage>
</organism>
<dbReference type="VEuPathDB" id="FungiDB:H257_08576"/>
<dbReference type="PANTHER" id="PTHR11584:SF369">
    <property type="entry name" value="MITOGEN-ACTIVATED PROTEIN KINASE KINASE KINASE 19-RELATED"/>
    <property type="match status" value="1"/>
</dbReference>
<protein>
    <recommendedName>
        <fullName evidence="8">Protein kinase domain-containing protein</fullName>
    </recommendedName>
</protein>
<keyword evidence="5" id="KW-0418">Kinase</keyword>
<sequence>MVRRTPYQKKWALKFGIEISELDPITSQVTSCICLFCKFLGRSTVVYAGRKRKSTGNVQFWKYPFRAENIEKHMQTQHVDDYPGFLKMSATEKRRSGRRRPLMSASVINGIIGELMFKKEDELSATDHEENDDVDDAVAQAEKLSARAADSKRRAMELFVEQEDGSYVATIKTPMKLELSIGYVSAGMSFRQTAEAIGMTHRTCNIAKLAGLSDTIVGQWVRILVGGCLQQIANLLADDDLWAFALAFDGSIVERRSDAPLGTGASLRRFCSGMASVFANTTSVESDFSILKWEKDEFRMNLLDLSLDGIFQAKQFKLLGLLDPNPVIKVFSLNNEAWPCKVGLAVLHPPNNQVDDSTSDILHEHVDLGAILRKPRSASMQDDMRDCELTRSNSPDFKYLHRFFGDSERPATRIKWKRGELIGEGTFGKVFKALNSCTGELFAVKQIQVPRDKKHEHESKMLAKLGEEITLMKELRHEHIVRYKGTDRDAHFFYIFMEYVPGGSIASMLTHYDVFNLDLIRKFTRQILLGVEYLHSKNIIHRDVKGANVLVNEQGVAKLADFGCSKQLSSVKTTSMEESLRSIRGSVPWMAPEMAKQSGHDFKADIWSVGATVIEMATAKHPWPANTNHLSVMYHLAINPTGPPIPDWLPDVVKSFLQRCFCIDPRERATATELLQHSFLQFA</sequence>
<dbReference type="EMBL" id="QUTB01002390">
    <property type="protein sequence ID" value="RHY72866.1"/>
    <property type="molecule type" value="Genomic_DNA"/>
</dbReference>
<dbReference type="VEuPathDB" id="FungiDB:H257_11781"/>
<dbReference type="PRINTS" id="PR00109">
    <property type="entry name" value="TYRKINASE"/>
</dbReference>
<keyword evidence="3" id="KW-0808">Transferase</keyword>
<gene>
    <name evidence="9" type="ORF">DYB34_013254</name>
</gene>
<feature type="domain" description="Protein kinase" evidence="8">
    <location>
        <begin position="416"/>
        <end position="680"/>
    </location>
</feature>
<dbReference type="InterPro" id="IPR001245">
    <property type="entry name" value="Ser-Thr/Tyr_kinase_cat_dom"/>
</dbReference>
<evidence type="ECO:0000313" key="10">
    <source>
        <dbReference type="Proteomes" id="UP000283543"/>
    </source>
</evidence>
<dbReference type="Gene3D" id="1.10.510.10">
    <property type="entry name" value="Transferase(Phosphotransferase) domain 1"/>
    <property type="match status" value="1"/>
</dbReference>
<evidence type="ECO:0000313" key="9">
    <source>
        <dbReference type="EMBL" id="RHY72866.1"/>
    </source>
</evidence>
<dbReference type="GO" id="GO:0005524">
    <property type="term" value="F:ATP binding"/>
    <property type="evidence" value="ECO:0007669"/>
    <property type="project" value="UniProtKB-UniRule"/>
</dbReference>
<dbReference type="InterPro" id="IPR017441">
    <property type="entry name" value="Protein_kinase_ATP_BS"/>
</dbReference>
<dbReference type="CDD" id="cd06606">
    <property type="entry name" value="STKc_MAPKKK"/>
    <property type="match status" value="1"/>
</dbReference>
<keyword evidence="2" id="KW-0723">Serine/threonine-protein kinase</keyword>
<dbReference type="PANTHER" id="PTHR11584">
    <property type="entry name" value="SERINE/THREONINE PROTEIN KINASE"/>
    <property type="match status" value="1"/>
</dbReference>
<dbReference type="PROSITE" id="PS50011">
    <property type="entry name" value="PROTEIN_KINASE_DOM"/>
    <property type="match status" value="1"/>
</dbReference>
<dbReference type="PROSITE" id="PS00108">
    <property type="entry name" value="PROTEIN_KINASE_ST"/>
    <property type="match status" value="1"/>
</dbReference>
<evidence type="ECO:0000256" key="1">
    <source>
        <dbReference type="ARBA" id="ARBA00006529"/>
    </source>
</evidence>
<dbReference type="SMART" id="SM00220">
    <property type="entry name" value="S_TKc"/>
    <property type="match status" value="1"/>
</dbReference>
<name>A0A418CC69_APHAT</name>
<evidence type="ECO:0000256" key="4">
    <source>
        <dbReference type="ARBA" id="ARBA00022741"/>
    </source>
</evidence>
<dbReference type="PROSITE" id="PS00107">
    <property type="entry name" value="PROTEIN_KINASE_ATP"/>
    <property type="match status" value="1"/>
</dbReference>
<comment type="similarity">
    <text evidence="1">Belongs to the protein kinase superfamily. STE Ser/Thr protein kinase family. MAP kinase kinase kinase subfamily.</text>
</comment>
<dbReference type="Pfam" id="PF00069">
    <property type="entry name" value="Pkinase"/>
    <property type="match status" value="1"/>
</dbReference>
<comment type="caution">
    <text evidence="9">The sequence shown here is derived from an EMBL/GenBank/DDBJ whole genome shotgun (WGS) entry which is preliminary data.</text>
</comment>
<keyword evidence="4 7" id="KW-0547">Nucleotide-binding</keyword>
<proteinExistence type="inferred from homology"/>
<evidence type="ECO:0000256" key="7">
    <source>
        <dbReference type="PROSITE-ProRule" id="PRU10141"/>
    </source>
</evidence>
<evidence type="ECO:0000259" key="8">
    <source>
        <dbReference type="PROSITE" id="PS50011"/>
    </source>
</evidence>
<evidence type="ECO:0000256" key="6">
    <source>
        <dbReference type="ARBA" id="ARBA00022840"/>
    </source>
</evidence>
<dbReference type="SUPFAM" id="SSF56112">
    <property type="entry name" value="Protein kinase-like (PK-like)"/>
    <property type="match status" value="1"/>
</dbReference>
<keyword evidence="6 7" id="KW-0067">ATP-binding</keyword>
<reference evidence="9 10" key="1">
    <citation type="submission" date="2018-08" db="EMBL/GenBank/DDBJ databases">
        <title>Aphanomyces genome sequencing and annotation.</title>
        <authorList>
            <person name="Minardi D."/>
            <person name="Oidtmann B."/>
            <person name="Van Der Giezen M."/>
            <person name="Studholme D.J."/>
        </authorList>
    </citation>
    <scope>NUCLEOTIDE SEQUENCE [LARGE SCALE GENOMIC DNA]</scope>
    <source>
        <strain evidence="9 10">Si</strain>
    </source>
</reference>
<evidence type="ECO:0000256" key="3">
    <source>
        <dbReference type="ARBA" id="ARBA00022679"/>
    </source>
</evidence>
<evidence type="ECO:0000256" key="2">
    <source>
        <dbReference type="ARBA" id="ARBA00022527"/>
    </source>
</evidence>
<accession>A0A418CC69</accession>
<dbReference type="VEuPathDB" id="FungiDB:H257_09315"/>
<dbReference type="InterPro" id="IPR000719">
    <property type="entry name" value="Prot_kinase_dom"/>
</dbReference>
<dbReference type="AlphaFoldDB" id="A0A418CC69"/>
<dbReference type="GO" id="GO:0004674">
    <property type="term" value="F:protein serine/threonine kinase activity"/>
    <property type="evidence" value="ECO:0007669"/>
    <property type="project" value="UniProtKB-KW"/>
</dbReference>
<dbReference type="InterPro" id="IPR011009">
    <property type="entry name" value="Kinase-like_dom_sf"/>
</dbReference>
<feature type="binding site" evidence="7">
    <location>
        <position position="445"/>
    </location>
    <ligand>
        <name>ATP</name>
        <dbReference type="ChEBI" id="CHEBI:30616"/>
    </ligand>
</feature>
<dbReference type="Proteomes" id="UP000283543">
    <property type="component" value="Unassembled WGS sequence"/>
</dbReference>